<accession>A0A6G0XN25</accession>
<dbReference type="PANTHER" id="PTHR33939:SF1">
    <property type="entry name" value="DUF4371 DOMAIN-CONTAINING PROTEIN"/>
    <property type="match status" value="1"/>
</dbReference>
<organism evidence="1 2">
    <name type="scientific">Aphanomyces euteiches</name>
    <dbReference type="NCBI Taxonomy" id="100861"/>
    <lineage>
        <taxon>Eukaryota</taxon>
        <taxon>Sar</taxon>
        <taxon>Stramenopiles</taxon>
        <taxon>Oomycota</taxon>
        <taxon>Saprolegniomycetes</taxon>
        <taxon>Saprolegniales</taxon>
        <taxon>Verrucalvaceae</taxon>
        <taxon>Aphanomyces</taxon>
    </lineage>
</organism>
<sequence length="230" mass="26410">MDGDEVAKIKAFVKKARPTALTLEEKLDILRLHAGLREQGITDVVVKISLWLGRGQETVKAILREYRQTGSLTVAKLPSNKSCHASRVPNTPEVRGIVKQYIRDRSVTRTRTVAKDVLKLLVAKNRVAIKMENTTDYDKKDYNACLRAVQAFLKKEGCKREKREGKTSYRMTAALETARNNYLKIMMPIVSEAHRTVVYLDESFIHQHYSRHEKSIYDPSQDEVTRIKHK</sequence>
<comment type="caution">
    <text evidence="1">The sequence shown here is derived from an EMBL/GenBank/DDBJ whole genome shotgun (WGS) entry which is preliminary data.</text>
</comment>
<dbReference type="AlphaFoldDB" id="A0A6G0XN25"/>
<dbReference type="PANTHER" id="PTHR33939">
    <property type="entry name" value="PROTEIN CBG22215"/>
    <property type="match status" value="1"/>
</dbReference>
<gene>
    <name evidence="1" type="ORF">Ae201684_003062</name>
</gene>
<evidence type="ECO:0000313" key="1">
    <source>
        <dbReference type="EMBL" id="KAF0741871.1"/>
    </source>
</evidence>
<proteinExistence type="predicted"/>
<dbReference type="Proteomes" id="UP000481153">
    <property type="component" value="Unassembled WGS sequence"/>
</dbReference>
<name>A0A6G0XN25_9STRA</name>
<protein>
    <submittedName>
        <fullName evidence="1">Uncharacterized protein</fullName>
    </submittedName>
</protein>
<dbReference type="EMBL" id="VJMJ01000034">
    <property type="protein sequence ID" value="KAF0741871.1"/>
    <property type="molecule type" value="Genomic_DNA"/>
</dbReference>
<keyword evidence="2" id="KW-1185">Reference proteome</keyword>
<evidence type="ECO:0000313" key="2">
    <source>
        <dbReference type="Proteomes" id="UP000481153"/>
    </source>
</evidence>
<reference evidence="1 2" key="1">
    <citation type="submission" date="2019-07" db="EMBL/GenBank/DDBJ databases">
        <title>Genomics analysis of Aphanomyces spp. identifies a new class of oomycete effector associated with host adaptation.</title>
        <authorList>
            <person name="Gaulin E."/>
        </authorList>
    </citation>
    <scope>NUCLEOTIDE SEQUENCE [LARGE SCALE GENOMIC DNA]</scope>
    <source>
        <strain evidence="1 2">ATCC 201684</strain>
    </source>
</reference>
<dbReference type="VEuPathDB" id="FungiDB:AeMF1_004887"/>